<proteinExistence type="predicted"/>
<organism evidence="1">
    <name type="scientific">Siphoviridae sp. ctuvC1</name>
    <dbReference type="NCBI Taxonomy" id="2826507"/>
    <lineage>
        <taxon>Viruses</taxon>
        <taxon>Duplodnaviria</taxon>
        <taxon>Heunggongvirae</taxon>
        <taxon>Uroviricota</taxon>
        <taxon>Caudoviricetes</taxon>
    </lineage>
</organism>
<reference evidence="1" key="1">
    <citation type="journal article" date="2021" name="Proc. Natl. Acad. Sci. U.S.A.">
        <title>A Catalog of Tens of Thousands of Viruses from Human Metagenomes Reveals Hidden Associations with Chronic Diseases.</title>
        <authorList>
            <person name="Tisza M.J."/>
            <person name="Buck C.B."/>
        </authorList>
    </citation>
    <scope>NUCLEOTIDE SEQUENCE</scope>
    <source>
        <strain evidence="1">CtuvC1</strain>
    </source>
</reference>
<protein>
    <submittedName>
        <fullName evidence="1">Uncharacterized protein</fullName>
    </submittedName>
</protein>
<evidence type="ECO:0000313" key="1">
    <source>
        <dbReference type="EMBL" id="DAD75465.1"/>
    </source>
</evidence>
<accession>A0A8S5LZI2</accession>
<dbReference type="EMBL" id="BK014784">
    <property type="protein sequence ID" value="DAD75465.1"/>
    <property type="molecule type" value="Genomic_DNA"/>
</dbReference>
<name>A0A8S5LZI2_9CAUD</name>
<sequence length="109" mass="12347">MDKSLEKAAADGKILPKGLTAADSAEYIGLLYIYRLFRAGLIDKETAKRQKGALRYNCTKLRSEADFLSREALVLEERITAATEAYTTDKNLDTAEELYRAFYHLPPKR</sequence>